<evidence type="ECO:0008006" key="3">
    <source>
        <dbReference type="Google" id="ProtNLM"/>
    </source>
</evidence>
<accession>A0ABP8NFP7</accession>
<gene>
    <name evidence="1" type="ORF">GCM10023156_51110</name>
</gene>
<name>A0ABP8NFP7_9BACT</name>
<protein>
    <recommendedName>
        <fullName evidence="3">OmpR/PhoB-type domain-containing protein</fullName>
    </recommendedName>
</protein>
<reference evidence="2" key="1">
    <citation type="journal article" date="2019" name="Int. J. Syst. Evol. Microbiol.">
        <title>The Global Catalogue of Microorganisms (GCM) 10K type strain sequencing project: providing services to taxonomists for standard genome sequencing and annotation.</title>
        <authorList>
            <consortium name="The Broad Institute Genomics Platform"/>
            <consortium name="The Broad Institute Genome Sequencing Center for Infectious Disease"/>
            <person name="Wu L."/>
            <person name="Ma J."/>
        </authorList>
    </citation>
    <scope>NUCLEOTIDE SEQUENCE [LARGE SCALE GENOMIC DNA]</scope>
    <source>
        <strain evidence="2">JCM 17759</strain>
    </source>
</reference>
<sequence>MNQLQIALQGFESLAPGLNLNLNAELSDCIEQWLTTEVCPVVEQLGESKRFQSTVLWSVNRLSPSAKTDERRLVVDVERKLVHLAAGIATLIDVAENEASIGDKTVSEFADLHRETAAYIANKPWFDLVCTQDFFHPTHDLHLDTLKLNFEHTKAFRQRNVQLPLGDYVTRLLLNRVDYWVSVLTRIADSASSLIPAGPETSERFKAVSRIESCRLKLNQAVEKLISACQEPAIQRQREAATALTLVYSAYSANPQLQWLGGNDSLWRVGGGIIRSWVRRRGTVQNQVRDPSGVIVLTPPVQASLCDPSVIRHIAYSLHEMQQFFAVPDDPREIIREAVYRAKLVMVDREPREVWFNGQPACDAIWDNQPASWDLLWKLAIKPGHAVDHEALSKCTVKTFRSRRNRLGELLGEKSGLNGTIETQPKLGYKLQVDPSNVILLKDDGFGNLKELNSRA</sequence>
<organism evidence="1 2">
    <name type="scientific">Novipirellula rosea</name>
    <dbReference type="NCBI Taxonomy" id="1031540"/>
    <lineage>
        <taxon>Bacteria</taxon>
        <taxon>Pseudomonadati</taxon>
        <taxon>Planctomycetota</taxon>
        <taxon>Planctomycetia</taxon>
        <taxon>Pirellulales</taxon>
        <taxon>Pirellulaceae</taxon>
        <taxon>Novipirellula</taxon>
    </lineage>
</organism>
<dbReference type="EMBL" id="BAABGA010000071">
    <property type="protein sequence ID" value="GAA4464541.1"/>
    <property type="molecule type" value="Genomic_DNA"/>
</dbReference>
<comment type="caution">
    <text evidence="1">The sequence shown here is derived from an EMBL/GenBank/DDBJ whole genome shotgun (WGS) entry which is preliminary data.</text>
</comment>
<keyword evidence="2" id="KW-1185">Reference proteome</keyword>
<evidence type="ECO:0000313" key="1">
    <source>
        <dbReference type="EMBL" id="GAA4464541.1"/>
    </source>
</evidence>
<proteinExistence type="predicted"/>
<evidence type="ECO:0000313" key="2">
    <source>
        <dbReference type="Proteomes" id="UP001500840"/>
    </source>
</evidence>
<dbReference type="Proteomes" id="UP001500840">
    <property type="component" value="Unassembled WGS sequence"/>
</dbReference>